<gene>
    <name evidence="1" type="ORF">HS096_02720</name>
</gene>
<protein>
    <submittedName>
        <fullName evidence="1">Uncharacterized protein</fullName>
    </submittedName>
</protein>
<dbReference type="Proteomes" id="UP000710385">
    <property type="component" value="Unassembled WGS sequence"/>
</dbReference>
<dbReference type="SUPFAM" id="SSF53474">
    <property type="entry name" value="alpha/beta-Hydrolases"/>
    <property type="match status" value="1"/>
</dbReference>
<sequence>MAIADIRDEIAKVAGEQFGRKFGNRIGGLAPLQKIGDGLRAMLGDDQIAHYGFSAGGIIAAALLHAPDELAARFTEMGYDGTKIQHWLNESIDAAVLSATSAIERGGNRGDALQQAVAKSFDEKKDAFEEIFKSECIINSYDRTIHHLHCPMCWRGDREQGKGDQKKKFTNFLEGCRKVPLDWAMKNGYAATTGACCGKSAADIVEKYAKPALTFHEAVMNIEKTFKDDAEKVALIDEYFGWLTNATRSEQKQLHDMQASKQWSPEIAVRVLLTVHNTPVPAPDNQPATKASQLITILKSFVKEKEEAIAVRGAKALQSFFTGEEDPNAERIRSQILTFAKERETAAYERDTRRLRAKEKQPRTGFRLPNWLAKIRSWL</sequence>
<dbReference type="EMBL" id="JABTTY010000001">
    <property type="protein sequence ID" value="MBE7525276.1"/>
    <property type="molecule type" value="Genomic_DNA"/>
</dbReference>
<comment type="caution">
    <text evidence="1">The sequence shown here is derived from an EMBL/GenBank/DDBJ whole genome shotgun (WGS) entry which is preliminary data.</text>
</comment>
<dbReference type="AlphaFoldDB" id="A0A928TQL3"/>
<evidence type="ECO:0000313" key="2">
    <source>
        <dbReference type="Proteomes" id="UP000710385"/>
    </source>
</evidence>
<organism evidence="1 2">
    <name type="scientific">candidate division WWE3 bacterium</name>
    <dbReference type="NCBI Taxonomy" id="2053526"/>
    <lineage>
        <taxon>Bacteria</taxon>
        <taxon>Katanobacteria</taxon>
    </lineage>
</organism>
<dbReference type="InterPro" id="IPR029058">
    <property type="entry name" value="AB_hydrolase_fold"/>
</dbReference>
<proteinExistence type="predicted"/>
<reference evidence="1" key="1">
    <citation type="submission" date="2020-05" db="EMBL/GenBank/DDBJ databases">
        <title>High-Quality Genomes of Partial-Nitritation/Anammox System by Hierarchical Clustering Based Hybrid Assembly.</title>
        <authorList>
            <person name="Liu L."/>
            <person name="Wang Y."/>
            <person name="Che Y."/>
            <person name="Chen Y."/>
            <person name="Xia Y."/>
            <person name="Luo R."/>
            <person name="Cheng S.H."/>
            <person name="Zheng C."/>
            <person name="Zhang T."/>
        </authorList>
    </citation>
    <scope>NUCLEOTIDE SEQUENCE</scope>
    <source>
        <strain evidence="1">H1_PAT1</strain>
    </source>
</reference>
<evidence type="ECO:0000313" key="1">
    <source>
        <dbReference type="EMBL" id="MBE7525276.1"/>
    </source>
</evidence>
<accession>A0A928TQL3</accession>
<name>A0A928TQL3_UNCKA</name>